<name>A0A345C2C9_9BACI</name>
<reference evidence="1 2" key="1">
    <citation type="journal article" date="2018" name="J. Microbiol.">
        <title>Salicibibacter kimchii gen. nov., sp. nov., a moderately halophilic and alkalitolerant bacterium in the family Bacillaceae, isolated from kimchi.</title>
        <authorList>
            <person name="Jang J.Y."/>
            <person name="Oh Y.J."/>
            <person name="Lim S.K."/>
            <person name="Park H.K."/>
            <person name="Lee C."/>
            <person name="Kim J.Y."/>
            <person name="Lee M.A."/>
            <person name="Choi H.J."/>
        </authorList>
    </citation>
    <scope>NUCLEOTIDE SEQUENCE [LARGE SCALE GENOMIC DNA]</scope>
    <source>
        <strain evidence="1 2">NKC1-1</strain>
    </source>
</reference>
<sequence>MDPKSPIGFGNVVFAHRIVYIASVPMKCLIEEARGQNLLLDTTNGRKTRSIIQTDSGHVILTPVDPDTVAQRIKISTKS</sequence>
<organism evidence="1 2">
    <name type="scientific">Salicibibacter kimchii</name>
    <dbReference type="NCBI Taxonomy" id="2099786"/>
    <lineage>
        <taxon>Bacteria</taxon>
        <taxon>Bacillati</taxon>
        <taxon>Bacillota</taxon>
        <taxon>Bacilli</taxon>
        <taxon>Bacillales</taxon>
        <taxon>Bacillaceae</taxon>
        <taxon>Salicibibacter</taxon>
    </lineage>
</organism>
<protein>
    <submittedName>
        <fullName evidence="1">DUF370 domain-containing protein</fullName>
    </submittedName>
</protein>
<keyword evidence="2" id="KW-1185">Reference proteome</keyword>
<gene>
    <name evidence="1" type="ORF">DT065_16080</name>
</gene>
<dbReference type="OrthoDB" id="5432174at2"/>
<accession>A0A345C2C9</accession>
<dbReference type="InterPro" id="IPR007169">
    <property type="entry name" value="RemA-like"/>
</dbReference>
<dbReference type="PANTHER" id="PTHR38449">
    <property type="entry name" value="REGULATORY PROTEIN TM_1690-RELATED"/>
    <property type="match status" value="1"/>
</dbReference>
<dbReference type="Pfam" id="PF04025">
    <property type="entry name" value="RemA-like"/>
    <property type="match status" value="1"/>
</dbReference>
<dbReference type="PANTHER" id="PTHR38449:SF1">
    <property type="entry name" value="REGULATORY PROTEIN SSL2874-RELATED"/>
    <property type="match status" value="1"/>
</dbReference>
<evidence type="ECO:0000313" key="2">
    <source>
        <dbReference type="Proteomes" id="UP000252100"/>
    </source>
</evidence>
<dbReference type="AlphaFoldDB" id="A0A345C2C9"/>
<proteinExistence type="predicted"/>
<dbReference type="EMBL" id="CP031092">
    <property type="protein sequence ID" value="AXF57360.1"/>
    <property type="molecule type" value="Genomic_DNA"/>
</dbReference>
<dbReference type="Proteomes" id="UP000252100">
    <property type="component" value="Chromosome"/>
</dbReference>
<dbReference type="RefSeq" id="WP_114375104.1">
    <property type="nucleotide sequence ID" value="NZ_CP031092.1"/>
</dbReference>
<evidence type="ECO:0000313" key="1">
    <source>
        <dbReference type="EMBL" id="AXF57360.1"/>
    </source>
</evidence>
<dbReference type="KEGG" id="rue:DT065_16080"/>